<accession>A0A3M3CNE3</accession>
<dbReference type="AlphaFoldDB" id="A0A3M3CNE3"/>
<protein>
    <submittedName>
        <fullName evidence="2">Uncharacterized protein</fullName>
    </submittedName>
</protein>
<gene>
    <name evidence="2" type="ORF">ALQ44_101921</name>
</gene>
<organism evidence="2 3">
    <name type="scientific">Pseudomonas syringae pv. pisi</name>
    <dbReference type="NCBI Taxonomy" id="59510"/>
    <lineage>
        <taxon>Bacteria</taxon>
        <taxon>Pseudomonadati</taxon>
        <taxon>Pseudomonadota</taxon>
        <taxon>Gammaproteobacteria</taxon>
        <taxon>Pseudomonadales</taxon>
        <taxon>Pseudomonadaceae</taxon>
        <taxon>Pseudomonas</taxon>
        <taxon>Pseudomonas syringae</taxon>
    </lineage>
</organism>
<evidence type="ECO:0000313" key="2">
    <source>
        <dbReference type="EMBL" id="RMO28766.1"/>
    </source>
</evidence>
<keyword evidence="1" id="KW-0812">Transmembrane</keyword>
<proteinExistence type="predicted"/>
<keyword evidence="1" id="KW-0472">Membrane</keyword>
<evidence type="ECO:0000256" key="1">
    <source>
        <dbReference type="SAM" id="Phobius"/>
    </source>
</evidence>
<feature type="transmembrane region" description="Helical" evidence="1">
    <location>
        <begin position="6"/>
        <end position="27"/>
    </location>
</feature>
<comment type="caution">
    <text evidence="2">The sequence shown here is derived from an EMBL/GenBank/DDBJ whole genome shotgun (WGS) entry which is preliminary data.</text>
</comment>
<name>A0A3M3CNE3_PSESJ</name>
<keyword evidence="1" id="KW-1133">Transmembrane helix</keyword>
<sequence>MQAQHIIILTGLIVCFLLLTAFVEKAVKWAPRRSYRMGQSAAVTLKNISPTDIDLNDISPLPRTRNRVEALTKQFQRNVFFQKIKGASI</sequence>
<dbReference type="Proteomes" id="UP000276886">
    <property type="component" value="Unassembled WGS sequence"/>
</dbReference>
<reference evidence="2 3" key="1">
    <citation type="submission" date="2018-08" db="EMBL/GenBank/DDBJ databases">
        <title>Recombination of ecologically and evolutionarily significant loci maintains genetic cohesion in the Pseudomonas syringae species complex.</title>
        <authorList>
            <person name="Dillon M."/>
            <person name="Thakur S."/>
            <person name="Almeida R.N.D."/>
            <person name="Weir B.S."/>
            <person name="Guttman D.S."/>
        </authorList>
    </citation>
    <scope>NUCLEOTIDE SEQUENCE [LARGE SCALE GENOMIC DNA]</scope>
    <source>
        <strain evidence="2 3">ICMP 2788</strain>
    </source>
</reference>
<evidence type="ECO:0000313" key="3">
    <source>
        <dbReference type="Proteomes" id="UP000276886"/>
    </source>
</evidence>
<dbReference type="RefSeq" id="WP_003342465.1">
    <property type="nucleotide sequence ID" value="NZ_QJTX01000041.1"/>
</dbReference>
<dbReference type="EMBL" id="RBPQ01000106">
    <property type="protein sequence ID" value="RMO28766.1"/>
    <property type="molecule type" value="Genomic_DNA"/>
</dbReference>